<dbReference type="RefSeq" id="WP_282588461.1">
    <property type="nucleotide sequence ID" value="NZ_JAMOIM010000039.1"/>
</dbReference>
<accession>A0AA41Z1N6</accession>
<dbReference type="Proteomes" id="UP001165667">
    <property type="component" value="Unassembled WGS sequence"/>
</dbReference>
<dbReference type="Pfam" id="PF12850">
    <property type="entry name" value="Metallophos_2"/>
    <property type="match status" value="1"/>
</dbReference>
<dbReference type="InterPro" id="IPR029052">
    <property type="entry name" value="Metallo-depent_PP-like"/>
</dbReference>
<comment type="similarity">
    <text evidence="1">Belongs to the metallophosphoesterase superfamily. YfcE family.</text>
</comment>
<dbReference type="InterPro" id="IPR011152">
    <property type="entry name" value="Pesterase_MJ0912"/>
</dbReference>
<organism evidence="3 4">
    <name type="scientific">Lichenifustis flavocetrariae</name>
    <dbReference type="NCBI Taxonomy" id="2949735"/>
    <lineage>
        <taxon>Bacteria</taxon>
        <taxon>Pseudomonadati</taxon>
        <taxon>Pseudomonadota</taxon>
        <taxon>Alphaproteobacteria</taxon>
        <taxon>Hyphomicrobiales</taxon>
        <taxon>Lichenihabitantaceae</taxon>
        <taxon>Lichenifustis</taxon>
    </lineage>
</organism>
<evidence type="ECO:0000313" key="3">
    <source>
        <dbReference type="EMBL" id="MCW6512084.1"/>
    </source>
</evidence>
<gene>
    <name evidence="3" type="ORF">M8523_29560</name>
</gene>
<evidence type="ECO:0000313" key="4">
    <source>
        <dbReference type="Proteomes" id="UP001165667"/>
    </source>
</evidence>
<dbReference type="GO" id="GO:0005737">
    <property type="term" value="C:cytoplasm"/>
    <property type="evidence" value="ECO:0007669"/>
    <property type="project" value="TreeGrafter"/>
</dbReference>
<dbReference type="InterPro" id="IPR050126">
    <property type="entry name" value="Ap4A_hydrolase"/>
</dbReference>
<evidence type="ECO:0000256" key="1">
    <source>
        <dbReference type="ARBA" id="ARBA00008950"/>
    </source>
</evidence>
<dbReference type="PIRSF" id="PIRSF000883">
    <property type="entry name" value="Pesterase_MJ0912"/>
    <property type="match status" value="1"/>
</dbReference>
<dbReference type="PANTHER" id="PTHR42850:SF2">
    <property type="entry name" value="BLL5683 PROTEIN"/>
    <property type="match status" value="1"/>
</dbReference>
<dbReference type="GO" id="GO:0016791">
    <property type="term" value="F:phosphatase activity"/>
    <property type="evidence" value="ECO:0007669"/>
    <property type="project" value="TreeGrafter"/>
</dbReference>
<protein>
    <submittedName>
        <fullName evidence="3">Metallophosphatase family protein</fullName>
    </submittedName>
</protein>
<name>A0AA41Z1N6_9HYPH</name>
<dbReference type="EMBL" id="JAMOIM010000039">
    <property type="protein sequence ID" value="MCW6512084.1"/>
    <property type="molecule type" value="Genomic_DNA"/>
</dbReference>
<dbReference type="SUPFAM" id="SSF56300">
    <property type="entry name" value="Metallo-dependent phosphatases"/>
    <property type="match status" value="1"/>
</dbReference>
<dbReference type="InterPro" id="IPR024654">
    <property type="entry name" value="Calcineurin-like_PHP_lpxH"/>
</dbReference>
<keyword evidence="4" id="KW-1185">Reference proteome</keyword>
<evidence type="ECO:0000259" key="2">
    <source>
        <dbReference type="Pfam" id="PF12850"/>
    </source>
</evidence>
<sequence length="258" mass="27931">MSFGRIAVLADIHGNLPALEAVLAEVDAARVDVVVLNGDLADGPFPTGTLERLEALGDRAIWLRGNGDRWLAEARAGRYHHADVATDAMIQWAARAISEAQAERLGALPLSCTFAVAGLGTVGICHATGRNDDEMFLVDSSLDHALAAFAALEGDTVVLGHCHMPFDRLFNRRRFINAGSVGMPYGHMGASWLLLGAEVVLKRTPYDVERAIERMLVSGMPGVEDFVESYVKATPSDAEALTDYREILQRQQQAQDFG</sequence>
<feature type="domain" description="Calcineurin-like phosphoesterase" evidence="2">
    <location>
        <begin position="5"/>
        <end position="191"/>
    </location>
</feature>
<dbReference type="AlphaFoldDB" id="A0AA41Z1N6"/>
<comment type="caution">
    <text evidence="3">The sequence shown here is derived from an EMBL/GenBank/DDBJ whole genome shotgun (WGS) entry which is preliminary data.</text>
</comment>
<reference evidence="3" key="1">
    <citation type="submission" date="2022-05" db="EMBL/GenBank/DDBJ databases">
        <authorList>
            <person name="Pankratov T."/>
        </authorList>
    </citation>
    <scope>NUCLEOTIDE SEQUENCE</scope>
    <source>
        <strain evidence="3">BP6-180914</strain>
    </source>
</reference>
<proteinExistence type="inferred from homology"/>
<dbReference type="PANTHER" id="PTHR42850">
    <property type="entry name" value="METALLOPHOSPHOESTERASE"/>
    <property type="match status" value="1"/>
</dbReference>
<dbReference type="Gene3D" id="3.60.21.10">
    <property type="match status" value="1"/>
</dbReference>